<organism evidence="2 3">
    <name type="scientific">Caenorhabditis angaria</name>
    <dbReference type="NCBI Taxonomy" id="860376"/>
    <lineage>
        <taxon>Eukaryota</taxon>
        <taxon>Metazoa</taxon>
        <taxon>Ecdysozoa</taxon>
        <taxon>Nematoda</taxon>
        <taxon>Chromadorea</taxon>
        <taxon>Rhabditida</taxon>
        <taxon>Rhabditina</taxon>
        <taxon>Rhabditomorpha</taxon>
        <taxon>Rhabditoidea</taxon>
        <taxon>Rhabditidae</taxon>
        <taxon>Peloderinae</taxon>
        <taxon>Caenorhabditis</taxon>
    </lineage>
</organism>
<feature type="compositionally biased region" description="Polar residues" evidence="1">
    <location>
        <begin position="194"/>
        <end position="215"/>
    </location>
</feature>
<evidence type="ECO:0000313" key="2">
    <source>
        <dbReference type="EMBL" id="CAI5442189.1"/>
    </source>
</evidence>
<feature type="region of interest" description="Disordered" evidence="1">
    <location>
        <begin position="297"/>
        <end position="319"/>
    </location>
</feature>
<protein>
    <submittedName>
        <fullName evidence="2">Uncharacterized protein</fullName>
    </submittedName>
</protein>
<dbReference type="AlphaFoldDB" id="A0A9P1IBR7"/>
<comment type="caution">
    <text evidence="2">The sequence shown here is derived from an EMBL/GenBank/DDBJ whole genome shotgun (WGS) entry which is preliminary data.</text>
</comment>
<evidence type="ECO:0000313" key="3">
    <source>
        <dbReference type="Proteomes" id="UP001152747"/>
    </source>
</evidence>
<feature type="compositionally biased region" description="Polar residues" evidence="1">
    <location>
        <begin position="156"/>
        <end position="179"/>
    </location>
</feature>
<proteinExistence type="predicted"/>
<evidence type="ECO:0000256" key="1">
    <source>
        <dbReference type="SAM" id="MobiDB-lite"/>
    </source>
</evidence>
<dbReference type="Proteomes" id="UP001152747">
    <property type="component" value="Unassembled WGS sequence"/>
</dbReference>
<feature type="region of interest" description="Disordered" evidence="1">
    <location>
        <begin position="145"/>
        <end position="215"/>
    </location>
</feature>
<reference evidence="2" key="1">
    <citation type="submission" date="2022-11" db="EMBL/GenBank/DDBJ databases">
        <authorList>
            <person name="Kikuchi T."/>
        </authorList>
    </citation>
    <scope>NUCLEOTIDE SEQUENCE</scope>
    <source>
        <strain evidence="2">PS1010</strain>
    </source>
</reference>
<keyword evidence="3" id="KW-1185">Reference proteome</keyword>
<gene>
    <name evidence="2" type="ORF">CAMP_LOCUS4826</name>
</gene>
<sequence>MDIFNEESFLDEIRNKMPSKLLALVIFGNYIPLKKWKRLKEIKTFLIIFGPNESIASCPQANLTNIKLLSHLVRRPPYNPSRSFLSPLDMTIENISWRFSLVDWQTQNTAPPTIPPDRLLIQDDVEDPIRFLRRLNRFADHNTLLPAAPPQHIPLANQTAPRQTRQIRSTSAPQRTAQGNVRRRVSHERDRRLQSTPNRTDSMQTHPPTPPVSTIQMSQRTPIIQEITANSTVGTMNRGFVQSANTSNVSEMTMSPERINPVVTVVPNRGSRIEPNNEGTQMIVETLANNIDMIIPSEQNNSQNNQQATRNTVPPPPRD</sequence>
<accession>A0A9P1IBR7</accession>
<name>A0A9P1IBR7_9PELO</name>
<dbReference type="EMBL" id="CANHGI010000002">
    <property type="protein sequence ID" value="CAI5442189.1"/>
    <property type="molecule type" value="Genomic_DNA"/>
</dbReference>